<name>A0A1M7LQM6_9BACT</name>
<evidence type="ECO:0008006" key="4">
    <source>
        <dbReference type="Google" id="ProtNLM"/>
    </source>
</evidence>
<evidence type="ECO:0000313" key="3">
    <source>
        <dbReference type="Proteomes" id="UP000184420"/>
    </source>
</evidence>
<keyword evidence="3" id="KW-1185">Reference proteome</keyword>
<sequence>MSTAGNQLHQRFLMITACLACCLLLTITTHAQKKTKPSPPWYVEKYKVSAGAFFPINNTDISVGTQNGNAGTNVDFEDDLGFNRNTSTFYADLQWRASPHSRFNLTYYRVARSSTKVLQRDITFGDHTYNVNAEVDAHFNTNIYRFSYGYAFFVKPKWEAGLLVGAHIVGLNAGIGLTGNNVGANVSDDFGVTAPLPDLGVWGSYSFAKKWYLNAEFDYFSLKVNDYKGKILAYNLNVNYRAWRGLDVAVGYTGLNARVDANKEHLLGYFKWGYNGPSVTVSYSFGRNKWNR</sequence>
<reference evidence="2 3" key="1">
    <citation type="submission" date="2016-11" db="EMBL/GenBank/DDBJ databases">
        <authorList>
            <person name="Jaros S."/>
            <person name="Januszkiewicz K."/>
            <person name="Wedrychowicz H."/>
        </authorList>
    </citation>
    <scope>NUCLEOTIDE SEQUENCE [LARGE SCALE GENOMIC DNA]</scope>
    <source>
        <strain evidence="2 3">DSM 27406</strain>
    </source>
</reference>
<organism evidence="2 3">
    <name type="scientific">Chitinophaga jiangningensis</name>
    <dbReference type="NCBI Taxonomy" id="1419482"/>
    <lineage>
        <taxon>Bacteria</taxon>
        <taxon>Pseudomonadati</taxon>
        <taxon>Bacteroidota</taxon>
        <taxon>Chitinophagia</taxon>
        <taxon>Chitinophagales</taxon>
        <taxon>Chitinophagaceae</taxon>
        <taxon>Chitinophaga</taxon>
    </lineage>
</organism>
<dbReference type="RefSeq" id="WP_073086693.1">
    <property type="nucleotide sequence ID" value="NZ_FRBL01000011.1"/>
</dbReference>
<feature type="signal peptide" evidence="1">
    <location>
        <begin position="1"/>
        <end position="31"/>
    </location>
</feature>
<accession>A0A1M7LQM6</accession>
<evidence type="ECO:0000256" key="1">
    <source>
        <dbReference type="SAM" id="SignalP"/>
    </source>
</evidence>
<feature type="chain" id="PRO_5013155994" description="Outer membrane protein beta-barrel domain-containing protein" evidence="1">
    <location>
        <begin position="32"/>
        <end position="292"/>
    </location>
</feature>
<proteinExistence type="predicted"/>
<dbReference type="EMBL" id="FRBL01000011">
    <property type="protein sequence ID" value="SHM80485.1"/>
    <property type="molecule type" value="Genomic_DNA"/>
</dbReference>
<protein>
    <recommendedName>
        <fullName evidence="4">Outer membrane protein beta-barrel domain-containing protein</fullName>
    </recommendedName>
</protein>
<dbReference type="STRING" id="1419482.SAMN05444266_11189"/>
<dbReference type="AlphaFoldDB" id="A0A1M7LQM6"/>
<dbReference type="Proteomes" id="UP000184420">
    <property type="component" value="Unassembled WGS sequence"/>
</dbReference>
<evidence type="ECO:0000313" key="2">
    <source>
        <dbReference type="EMBL" id="SHM80485.1"/>
    </source>
</evidence>
<keyword evidence="1" id="KW-0732">Signal</keyword>
<dbReference type="OrthoDB" id="657710at2"/>
<gene>
    <name evidence="2" type="ORF">SAMN05444266_11189</name>
</gene>